<feature type="binding site" evidence="7 8">
    <location>
        <position position="23"/>
    </location>
    <ligand>
        <name>S-adenosyl-L-methionine</name>
        <dbReference type="ChEBI" id="CHEBI:59789"/>
    </ligand>
</feature>
<feature type="binding site" evidence="7 8">
    <location>
        <position position="50"/>
    </location>
    <ligand>
        <name>S-adenosyl-L-methionine</name>
        <dbReference type="ChEBI" id="CHEBI:59789"/>
    </ligand>
</feature>
<dbReference type="HAMAP" id="MF_00607">
    <property type="entry name" value="16SrRNA_methyltr_A"/>
    <property type="match status" value="1"/>
</dbReference>
<feature type="domain" description="Ribosomal RNA adenine methylase transferase N-terminal" evidence="9">
    <location>
        <begin position="30"/>
        <end position="198"/>
    </location>
</feature>
<feature type="binding site" evidence="7 8">
    <location>
        <position position="113"/>
    </location>
    <ligand>
        <name>S-adenosyl-L-methionine</name>
        <dbReference type="ChEBI" id="CHEBI:59789"/>
    </ligand>
</feature>
<evidence type="ECO:0000256" key="7">
    <source>
        <dbReference type="HAMAP-Rule" id="MF_00607"/>
    </source>
</evidence>
<dbReference type="CDD" id="cd02440">
    <property type="entry name" value="AdoMet_MTases"/>
    <property type="match status" value="1"/>
</dbReference>
<sequence>MRNFTPNRNTMKEHKARKRFGQNFLQDTRIIADIVNAVRPQPDDTVIEIGPGLAAITAPLAAKLQRLHVVEIDRDIISRLKTLPFAGKLVIHEGDVLQFDFNSIAGKKKIVGNLPYNISTPLLFRLSEIAGDVTDMHFMLQKEVVERMTALPQSNDYGRLSVMLQYFFEMERLIDVPPEAFTPAPKVDSAVVRMIPLQHRIGKAENFAHFAKLVKAAFHQRRKTIRNNLKGLAHDNALQAAGIDPQERPEHIAPEKYVVLSNLLIQKAVRTPVPAKPQRLETP</sequence>
<dbReference type="InterPro" id="IPR011530">
    <property type="entry name" value="rRNA_adenine_dimethylase"/>
</dbReference>
<dbReference type="EC" id="2.1.1.182" evidence="7"/>
<dbReference type="PANTHER" id="PTHR11727:SF7">
    <property type="entry name" value="DIMETHYLADENOSINE TRANSFERASE-RELATED"/>
    <property type="match status" value="1"/>
</dbReference>
<name>A0A377R063_9NEIS</name>
<dbReference type="Gene3D" id="1.10.8.100">
    <property type="entry name" value="Ribosomal RNA adenine dimethylase-like, domain 2"/>
    <property type="match status" value="1"/>
</dbReference>
<keyword evidence="3 7" id="KW-0489">Methyltransferase</keyword>
<evidence type="ECO:0000313" key="11">
    <source>
        <dbReference type="Proteomes" id="UP000254293"/>
    </source>
</evidence>
<dbReference type="AlphaFoldDB" id="A0A377R063"/>
<proteinExistence type="inferred from homology"/>
<dbReference type="Gene3D" id="3.40.50.150">
    <property type="entry name" value="Vaccinia Virus protein VP39"/>
    <property type="match status" value="1"/>
</dbReference>
<comment type="similarity">
    <text evidence="7">Belongs to the class I-like SAM-binding methyltransferase superfamily. rRNA adenine N(6)-methyltransferase family. RsmA subfamily.</text>
</comment>
<keyword evidence="11" id="KW-1185">Reference proteome</keyword>
<dbReference type="EMBL" id="UGJJ01000001">
    <property type="protein sequence ID" value="STR00642.1"/>
    <property type="molecule type" value="Genomic_DNA"/>
</dbReference>
<evidence type="ECO:0000259" key="9">
    <source>
        <dbReference type="SMART" id="SM00650"/>
    </source>
</evidence>
<evidence type="ECO:0000313" key="10">
    <source>
        <dbReference type="EMBL" id="STR00642.1"/>
    </source>
</evidence>
<dbReference type="SMART" id="SM00650">
    <property type="entry name" value="rADc"/>
    <property type="match status" value="1"/>
</dbReference>
<feature type="binding site" evidence="7 8">
    <location>
        <position position="25"/>
    </location>
    <ligand>
        <name>S-adenosyl-L-methionine</name>
        <dbReference type="ChEBI" id="CHEBI:59789"/>
    </ligand>
</feature>
<organism evidence="10 11">
    <name type="scientific">Kingella potus</name>
    <dbReference type="NCBI Taxonomy" id="265175"/>
    <lineage>
        <taxon>Bacteria</taxon>
        <taxon>Pseudomonadati</taxon>
        <taxon>Pseudomonadota</taxon>
        <taxon>Betaproteobacteria</taxon>
        <taxon>Neisseriales</taxon>
        <taxon>Neisseriaceae</taxon>
        <taxon>Kingella</taxon>
    </lineage>
</organism>
<dbReference type="InterPro" id="IPR029063">
    <property type="entry name" value="SAM-dependent_MTases_sf"/>
</dbReference>
<dbReference type="PROSITE" id="PS51689">
    <property type="entry name" value="SAM_RNA_A_N6_MT"/>
    <property type="match status" value="1"/>
</dbReference>
<dbReference type="PANTHER" id="PTHR11727">
    <property type="entry name" value="DIMETHYLADENOSINE TRANSFERASE"/>
    <property type="match status" value="1"/>
</dbReference>
<dbReference type="GO" id="GO:0052908">
    <property type="term" value="F:16S rRNA (adenine(1518)-N(6)/adenine(1519)-N(6))-dimethyltransferase activity"/>
    <property type="evidence" value="ECO:0007669"/>
    <property type="project" value="UniProtKB-EC"/>
</dbReference>
<evidence type="ECO:0000256" key="3">
    <source>
        <dbReference type="ARBA" id="ARBA00022603"/>
    </source>
</evidence>
<dbReference type="Pfam" id="PF00398">
    <property type="entry name" value="RrnaAD"/>
    <property type="match status" value="1"/>
</dbReference>
<dbReference type="SUPFAM" id="SSF53335">
    <property type="entry name" value="S-adenosyl-L-methionine-dependent methyltransferases"/>
    <property type="match status" value="1"/>
</dbReference>
<evidence type="ECO:0000256" key="1">
    <source>
        <dbReference type="ARBA" id="ARBA00022490"/>
    </source>
</evidence>
<dbReference type="InterPro" id="IPR020596">
    <property type="entry name" value="rRNA_Ade_Mease_Trfase_CS"/>
</dbReference>
<comment type="function">
    <text evidence="7">Specifically dimethylates two adjacent adenosines (A1518 and A1519) in the loop of a conserved hairpin near the 3'-end of 16S rRNA in the 30S particle. May play a critical role in biogenesis of 30S subunits.</text>
</comment>
<evidence type="ECO:0000256" key="6">
    <source>
        <dbReference type="ARBA" id="ARBA00022884"/>
    </source>
</evidence>
<dbReference type="FunFam" id="1.10.8.100:FF:000001">
    <property type="entry name" value="Ribosomal RNA small subunit methyltransferase A"/>
    <property type="match status" value="1"/>
</dbReference>
<dbReference type="GO" id="GO:0003723">
    <property type="term" value="F:RNA binding"/>
    <property type="evidence" value="ECO:0007669"/>
    <property type="project" value="UniProtKB-UniRule"/>
</dbReference>
<evidence type="ECO:0000256" key="4">
    <source>
        <dbReference type="ARBA" id="ARBA00022679"/>
    </source>
</evidence>
<feature type="binding site" evidence="7 8">
    <location>
        <position position="95"/>
    </location>
    <ligand>
        <name>S-adenosyl-L-methionine</name>
        <dbReference type="ChEBI" id="CHEBI:59789"/>
    </ligand>
</feature>
<evidence type="ECO:0000256" key="2">
    <source>
        <dbReference type="ARBA" id="ARBA00022552"/>
    </source>
</evidence>
<dbReference type="NCBIfam" id="TIGR00755">
    <property type="entry name" value="ksgA"/>
    <property type="match status" value="1"/>
</dbReference>
<evidence type="ECO:0000256" key="5">
    <source>
        <dbReference type="ARBA" id="ARBA00022691"/>
    </source>
</evidence>
<dbReference type="InterPro" id="IPR001737">
    <property type="entry name" value="KsgA/Erm"/>
</dbReference>
<feature type="binding site" evidence="7 8">
    <location>
        <position position="71"/>
    </location>
    <ligand>
        <name>S-adenosyl-L-methionine</name>
        <dbReference type="ChEBI" id="CHEBI:59789"/>
    </ligand>
</feature>
<reference evidence="10 11" key="1">
    <citation type="submission" date="2018-06" db="EMBL/GenBank/DDBJ databases">
        <authorList>
            <consortium name="Pathogen Informatics"/>
            <person name="Doyle S."/>
        </authorList>
    </citation>
    <scope>NUCLEOTIDE SEQUENCE [LARGE SCALE GENOMIC DNA]</scope>
    <source>
        <strain evidence="10 11">NCTC13336</strain>
    </source>
</reference>
<keyword evidence="5 7" id="KW-0949">S-adenosyl-L-methionine</keyword>
<comment type="subcellular location">
    <subcellularLocation>
        <location evidence="7">Cytoplasm</location>
    </subcellularLocation>
</comment>
<dbReference type="PROSITE" id="PS01131">
    <property type="entry name" value="RRNA_A_DIMETH"/>
    <property type="match status" value="1"/>
</dbReference>
<accession>A0A377R063</accession>
<gene>
    <name evidence="7 10" type="primary">rsmA</name>
    <name evidence="7" type="synonym">ksgA</name>
    <name evidence="10" type="ORF">NCTC13336_00851</name>
</gene>
<dbReference type="GO" id="GO:0005829">
    <property type="term" value="C:cytosol"/>
    <property type="evidence" value="ECO:0007669"/>
    <property type="project" value="TreeGrafter"/>
</dbReference>
<protein>
    <recommendedName>
        <fullName evidence="7">Ribosomal RNA small subunit methyltransferase A</fullName>
        <ecNumber evidence="7">2.1.1.182</ecNumber>
    </recommendedName>
    <alternativeName>
        <fullName evidence="7">16S rRNA (adenine(1518)-N(6)/adenine(1519)-N(6))-dimethyltransferase</fullName>
    </alternativeName>
    <alternativeName>
        <fullName evidence="7">16S rRNA dimethyladenosine transferase</fullName>
    </alternativeName>
    <alternativeName>
        <fullName evidence="7">16S rRNA dimethylase</fullName>
    </alternativeName>
    <alternativeName>
        <fullName evidence="7">S-adenosylmethionine-6-N', N'-adenosyl(rRNA) dimethyltransferase</fullName>
    </alternativeName>
</protein>
<comment type="catalytic activity">
    <reaction evidence="7">
        <text>adenosine(1518)/adenosine(1519) in 16S rRNA + 4 S-adenosyl-L-methionine = N(6)-dimethyladenosine(1518)/N(6)-dimethyladenosine(1519) in 16S rRNA + 4 S-adenosyl-L-homocysteine + 4 H(+)</text>
        <dbReference type="Rhea" id="RHEA:19609"/>
        <dbReference type="Rhea" id="RHEA-COMP:10232"/>
        <dbReference type="Rhea" id="RHEA-COMP:10233"/>
        <dbReference type="ChEBI" id="CHEBI:15378"/>
        <dbReference type="ChEBI" id="CHEBI:57856"/>
        <dbReference type="ChEBI" id="CHEBI:59789"/>
        <dbReference type="ChEBI" id="CHEBI:74411"/>
        <dbReference type="ChEBI" id="CHEBI:74493"/>
        <dbReference type="EC" id="2.1.1.182"/>
    </reaction>
</comment>
<dbReference type="InterPro" id="IPR023165">
    <property type="entry name" value="rRNA_Ade_diMease-like_C"/>
</dbReference>
<keyword evidence="2 7" id="KW-0698">rRNA processing</keyword>
<keyword evidence="6 7" id="KW-0694">RNA-binding</keyword>
<keyword evidence="1 7" id="KW-0963">Cytoplasm</keyword>
<dbReference type="Proteomes" id="UP000254293">
    <property type="component" value="Unassembled WGS sequence"/>
</dbReference>
<evidence type="ECO:0000256" key="8">
    <source>
        <dbReference type="PROSITE-ProRule" id="PRU01026"/>
    </source>
</evidence>
<dbReference type="InterPro" id="IPR020598">
    <property type="entry name" value="rRNA_Ade_methylase_Trfase_N"/>
</dbReference>
<keyword evidence="4 7" id="KW-0808">Transferase</keyword>